<gene>
    <name evidence="2" type="ORF">SAMN05216266_14516</name>
</gene>
<proteinExistence type="predicted"/>
<evidence type="ECO:0000313" key="2">
    <source>
        <dbReference type="EMBL" id="SFB64611.1"/>
    </source>
</evidence>
<dbReference type="AlphaFoldDB" id="A0A1I1CPM9"/>
<keyword evidence="3" id="KW-1185">Reference proteome</keyword>
<name>A0A1I1CPM9_9PSEU</name>
<organism evidence="2 3">
    <name type="scientific">Amycolatopsis marina</name>
    <dbReference type="NCBI Taxonomy" id="490629"/>
    <lineage>
        <taxon>Bacteria</taxon>
        <taxon>Bacillati</taxon>
        <taxon>Actinomycetota</taxon>
        <taxon>Actinomycetes</taxon>
        <taxon>Pseudonocardiales</taxon>
        <taxon>Pseudonocardiaceae</taxon>
        <taxon>Amycolatopsis</taxon>
    </lineage>
</organism>
<evidence type="ECO:0000313" key="3">
    <source>
        <dbReference type="Proteomes" id="UP000243799"/>
    </source>
</evidence>
<dbReference type="Proteomes" id="UP000243799">
    <property type="component" value="Unassembled WGS sequence"/>
</dbReference>
<evidence type="ECO:0000256" key="1">
    <source>
        <dbReference type="SAM" id="MobiDB-lite"/>
    </source>
</evidence>
<sequence length="73" mass="8459">MRPKLVPNWGGNSPLKSPGGMTEKKLYKVYDESDVEVVYRRGDWQDRGQMRRWVEREGERDNELTLGGGPPPR</sequence>
<reference evidence="3" key="1">
    <citation type="submission" date="2016-10" db="EMBL/GenBank/DDBJ databases">
        <authorList>
            <person name="Varghese N."/>
            <person name="Submissions S."/>
        </authorList>
    </citation>
    <scope>NUCLEOTIDE SEQUENCE [LARGE SCALE GENOMIC DNA]</scope>
    <source>
        <strain evidence="3">CGMCC 4.3568</strain>
    </source>
</reference>
<accession>A0A1I1CPM9</accession>
<feature type="region of interest" description="Disordered" evidence="1">
    <location>
        <begin position="1"/>
        <end position="21"/>
    </location>
</feature>
<dbReference type="EMBL" id="FOKG01000045">
    <property type="protein sequence ID" value="SFB64611.1"/>
    <property type="molecule type" value="Genomic_DNA"/>
</dbReference>
<dbReference type="STRING" id="490629.SAMN05216266_14516"/>
<protein>
    <submittedName>
        <fullName evidence="2">Uncharacterized protein</fullName>
    </submittedName>
</protein>